<dbReference type="InterPro" id="IPR002575">
    <property type="entry name" value="Aminoglycoside_PTrfase"/>
</dbReference>
<proteinExistence type="predicted"/>
<sequence length="402" mass="42344">MSTWGRSATTAPVAAVVREAFGADARVTRSRRVGGVRERSALLRLHLDGPGDLPASVVAKRLKSASAGDPDALGLFHAELASLRFLSRPEVAGQADLGAPGLVGDSARQRVVVMEDLGDGVSLADVLLASGVGAAPADGAAVDALHRYARSLGTLNGATRPHLDAFRAESRALGATDPDTAWGDEVGEVLAGLPGALGPLGLPVDATLAAELSALRESLTDPAWTAFTHGDPCPDNNLLAADGRLAHFDFEFAGLRHALVDGAYLTVPFPTCWCVGTLDPALQTSLERTYRSVLGEHLPAARDDAAYDAALLAVRAYWALRMVTWLLPKVVAEDRDWGRATIRQRVVLRVRGLVDRARDAGEWPATAALFESLLAGLAERWGDVVPMDGYPALEAPPTSARP</sequence>
<evidence type="ECO:0000259" key="1">
    <source>
        <dbReference type="Pfam" id="PF01636"/>
    </source>
</evidence>
<dbReference type="EMBL" id="JAIEZQ010000001">
    <property type="protein sequence ID" value="MBY9073594.1"/>
    <property type="molecule type" value="Genomic_DNA"/>
</dbReference>
<gene>
    <name evidence="2" type="ORF">K1X13_02050</name>
</gene>
<dbReference type="Gene3D" id="3.90.1200.10">
    <property type="match status" value="1"/>
</dbReference>
<accession>A0ABS7REY1</accession>
<reference evidence="2 3" key="1">
    <citation type="submission" date="2021-08" db="EMBL/GenBank/DDBJ databases">
        <title>Nocardioides bacterium WL0053 sp. nov., isolated from the sediment.</title>
        <authorList>
            <person name="Wang L."/>
            <person name="Zhang D."/>
            <person name="Zhang A."/>
        </authorList>
    </citation>
    <scope>NUCLEOTIDE SEQUENCE [LARGE SCALE GENOMIC DNA]</scope>
    <source>
        <strain evidence="2 3">WL0053</strain>
    </source>
</reference>
<organism evidence="2 3">
    <name type="scientific">Nocardioides jiangsuensis</name>
    <dbReference type="NCBI Taxonomy" id="2866161"/>
    <lineage>
        <taxon>Bacteria</taxon>
        <taxon>Bacillati</taxon>
        <taxon>Actinomycetota</taxon>
        <taxon>Actinomycetes</taxon>
        <taxon>Propionibacteriales</taxon>
        <taxon>Nocardioidaceae</taxon>
        <taxon>Nocardioides</taxon>
    </lineage>
</organism>
<feature type="domain" description="Aminoglycoside phosphotransferase" evidence="1">
    <location>
        <begin position="77"/>
        <end position="266"/>
    </location>
</feature>
<protein>
    <submittedName>
        <fullName evidence="2">Aminoglycoside phosphotransferase family protein</fullName>
    </submittedName>
</protein>
<dbReference type="RefSeq" id="WP_221023375.1">
    <property type="nucleotide sequence ID" value="NZ_JAIEZQ010000001.1"/>
</dbReference>
<comment type="caution">
    <text evidence="2">The sequence shown here is derived from an EMBL/GenBank/DDBJ whole genome shotgun (WGS) entry which is preliminary data.</text>
</comment>
<dbReference type="InterPro" id="IPR011009">
    <property type="entry name" value="Kinase-like_dom_sf"/>
</dbReference>
<dbReference type="Proteomes" id="UP000754710">
    <property type="component" value="Unassembled WGS sequence"/>
</dbReference>
<dbReference type="SUPFAM" id="SSF56112">
    <property type="entry name" value="Protein kinase-like (PK-like)"/>
    <property type="match status" value="1"/>
</dbReference>
<name>A0ABS7REY1_9ACTN</name>
<keyword evidence="3" id="KW-1185">Reference proteome</keyword>
<dbReference type="Pfam" id="PF01636">
    <property type="entry name" value="APH"/>
    <property type="match status" value="1"/>
</dbReference>
<evidence type="ECO:0000313" key="2">
    <source>
        <dbReference type="EMBL" id="MBY9073594.1"/>
    </source>
</evidence>
<evidence type="ECO:0000313" key="3">
    <source>
        <dbReference type="Proteomes" id="UP000754710"/>
    </source>
</evidence>